<organism evidence="6 7">
    <name type="scientific">Cytobacillus stercorigallinarum</name>
    <dbReference type="NCBI Taxonomy" id="2762240"/>
    <lineage>
        <taxon>Bacteria</taxon>
        <taxon>Bacillati</taxon>
        <taxon>Bacillota</taxon>
        <taxon>Bacilli</taxon>
        <taxon>Bacillales</taxon>
        <taxon>Bacillaceae</taxon>
        <taxon>Cytobacillus</taxon>
    </lineage>
</organism>
<reference evidence="6 7" key="1">
    <citation type="submission" date="2020-08" db="EMBL/GenBank/DDBJ databases">
        <title>A Genomic Blueprint of the Chicken Gut Microbiome.</title>
        <authorList>
            <person name="Gilroy R."/>
            <person name="Ravi A."/>
            <person name="Getino M."/>
            <person name="Pursley I."/>
            <person name="Horton D.L."/>
            <person name="Alikhan N.-F."/>
            <person name="Baker D."/>
            <person name="Gharbi K."/>
            <person name="Hall N."/>
            <person name="Watson M."/>
            <person name="Adriaenssens E.M."/>
            <person name="Foster-Nyarko E."/>
            <person name="Jarju S."/>
            <person name="Secka A."/>
            <person name="Antonio M."/>
            <person name="Oren A."/>
            <person name="Chaudhuri R."/>
            <person name="La Ragione R.M."/>
            <person name="Hildebrand F."/>
            <person name="Pallen M.J."/>
        </authorList>
    </citation>
    <scope>NUCLEOTIDE SEQUENCE [LARGE SCALE GENOMIC DNA]</scope>
    <source>
        <strain evidence="6 7">Sa5YUA1</strain>
    </source>
</reference>
<dbReference type="PANTHER" id="PTHR11647:SF1">
    <property type="entry name" value="COLLAPSIN RESPONSE MEDIATOR PROTEIN"/>
    <property type="match status" value="1"/>
</dbReference>
<dbReference type="RefSeq" id="WP_191814402.1">
    <property type="nucleotide sequence ID" value="NZ_JACSQT010000005.1"/>
</dbReference>
<dbReference type="Pfam" id="PF01979">
    <property type="entry name" value="Amidohydro_1"/>
    <property type="match status" value="1"/>
</dbReference>
<evidence type="ECO:0000313" key="6">
    <source>
        <dbReference type="EMBL" id="MBD7937831.1"/>
    </source>
</evidence>
<dbReference type="InterPro" id="IPR011059">
    <property type="entry name" value="Metal-dep_hydrolase_composite"/>
</dbReference>
<dbReference type="InterPro" id="IPR006680">
    <property type="entry name" value="Amidohydro-rel"/>
</dbReference>
<keyword evidence="3" id="KW-0479">Metal-binding</keyword>
<dbReference type="PANTHER" id="PTHR11647">
    <property type="entry name" value="HYDRANTOINASE/DIHYDROPYRIMIDINASE FAMILY MEMBER"/>
    <property type="match status" value="1"/>
</dbReference>
<keyword evidence="7" id="KW-1185">Reference proteome</keyword>
<evidence type="ECO:0000259" key="5">
    <source>
        <dbReference type="Pfam" id="PF01979"/>
    </source>
</evidence>
<dbReference type="SUPFAM" id="SSF51556">
    <property type="entry name" value="Metallo-dependent hydrolases"/>
    <property type="match status" value="1"/>
</dbReference>
<dbReference type="Gene3D" id="2.30.40.10">
    <property type="entry name" value="Urease, subunit C, domain 1"/>
    <property type="match status" value="1"/>
</dbReference>
<dbReference type="EC" id="3.5.2.2" evidence="6"/>
<dbReference type="CDD" id="cd01314">
    <property type="entry name" value="D-HYD"/>
    <property type="match status" value="1"/>
</dbReference>
<dbReference type="Gene3D" id="3.20.20.140">
    <property type="entry name" value="Metal-dependent hydrolases"/>
    <property type="match status" value="1"/>
</dbReference>
<dbReference type="InterPro" id="IPR032466">
    <property type="entry name" value="Metal_Hydrolase"/>
</dbReference>
<protein>
    <submittedName>
        <fullName evidence="6">Dihydropyrimidinase</fullName>
        <ecNumber evidence="6">3.5.2.2</ecNumber>
    </submittedName>
</protein>
<proteinExistence type="inferred from homology"/>
<accession>A0ABR8QQK9</accession>
<evidence type="ECO:0000256" key="1">
    <source>
        <dbReference type="ARBA" id="ARBA00001947"/>
    </source>
</evidence>
<name>A0ABR8QQK9_9BACI</name>
<evidence type="ECO:0000256" key="3">
    <source>
        <dbReference type="ARBA" id="ARBA00022723"/>
    </source>
</evidence>
<comment type="cofactor">
    <cofactor evidence="1">
        <name>Zn(2+)</name>
        <dbReference type="ChEBI" id="CHEBI:29105"/>
    </cofactor>
</comment>
<dbReference type="NCBIfam" id="TIGR02033">
    <property type="entry name" value="D-hydantoinase"/>
    <property type="match status" value="1"/>
</dbReference>
<comment type="caution">
    <text evidence="6">The sequence shown here is derived from an EMBL/GenBank/DDBJ whole genome shotgun (WGS) entry which is preliminary data.</text>
</comment>
<dbReference type="EMBL" id="JACSQT010000005">
    <property type="protein sequence ID" value="MBD7937831.1"/>
    <property type="molecule type" value="Genomic_DNA"/>
</dbReference>
<keyword evidence="4 6" id="KW-0378">Hydrolase</keyword>
<gene>
    <name evidence="6" type="primary">hydA</name>
    <name evidence="6" type="ORF">H9655_12435</name>
</gene>
<evidence type="ECO:0000256" key="4">
    <source>
        <dbReference type="ARBA" id="ARBA00022801"/>
    </source>
</evidence>
<dbReference type="InterPro" id="IPR050378">
    <property type="entry name" value="Metallo-dep_Hydrolases_sf"/>
</dbReference>
<feature type="domain" description="Amidohydrolase-related" evidence="5">
    <location>
        <begin position="49"/>
        <end position="435"/>
    </location>
</feature>
<sequence length="469" mass="51338">MKKIIKNGVIVTATDTYKADILIENETIMQIGENIQESSAEVVDAKGHYIFPGAIDPHTHLDMPFGGTVTKDDFETGTKAAAFGGTTTIVDFCLTTKGKSLSSAVEAWHHKSKNKAVIDYGFHLQIVESSDAVLAEIPKMVEEEGITSLKVFMAYKNQFQADDETLYKTLLAAKELGALVMVHAENGDVIDYLVKDALAKGNTDPIYHALTRPPEAEAEATGRAATLTGLAGSQLYVVHVSCADAAKKIAEARSRGIDIWGETCPQYLVLDQTYLEKPDFEGAKYVWSPPLREKWNQDHLWNALKTGQLQTLGSDQCSFDFVGQKDLGKGDFSKIPNGGPLIEDRVSILYSEGVKKGRISLNQFVEITSTRAAKLFGLYPKKGTIAVGADADLVIYDGNVERTLSAKTHHMAVDYNPFEGMKITGEPISVLSRGNFIIKDKQFVGEAGQGKFIKRAKYGETLEKMPTMI</sequence>
<dbReference type="SUPFAM" id="SSF51338">
    <property type="entry name" value="Composite domain of metallo-dependent hydrolases"/>
    <property type="match status" value="1"/>
</dbReference>
<evidence type="ECO:0000313" key="7">
    <source>
        <dbReference type="Proteomes" id="UP000657931"/>
    </source>
</evidence>
<dbReference type="InterPro" id="IPR011778">
    <property type="entry name" value="Hydantoinase/dihydroPyrase"/>
</dbReference>
<dbReference type="GO" id="GO:0004157">
    <property type="term" value="F:dihydropyrimidinase activity"/>
    <property type="evidence" value="ECO:0007669"/>
    <property type="project" value="UniProtKB-EC"/>
</dbReference>
<dbReference type="Proteomes" id="UP000657931">
    <property type="component" value="Unassembled WGS sequence"/>
</dbReference>
<evidence type="ECO:0000256" key="2">
    <source>
        <dbReference type="ARBA" id="ARBA00008829"/>
    </source>
</evidence>
<comment type="similarity">
    <text evidence="2">Belongs to the metallo-dependent hydrolases superfamily. Hydantoinase/dihydropyrimidinase family.</text>
</comment>